<name>A0A8J2YLL0_9BACL</name>
<protein>
    <submittedName>
        <fullName evidence="7">Membrane protein</fullName>
    </submittedName>
</protein>
<feature type="transmembrane region" description="Helical" evidence="6">
    <location>
        <begin position="44"/>
        <end position="63"/>
    </location>
</feature>
<gene>
    <name evidence="7" type="ORF">GCM10011391_32520</name>
</gene>
<dbReference type="InterPro" id="IPR005496">
    <property type="entry name" value="Integral_membrane_TerC"/>
</dbReference>
<evidence type="ECO:0000313" key="7">
    <source>
        <dbReference type="EMBL" id="GGE51226.1"/>
    </source>
</evidence>
<feature type="transmembrane region" description="Helical" evidence="6">
    <location>
        <begin position="163"/>
        <end position="181"/>
    </location>
</feature>
<sequence>MEFSSEMILAILNIILIDVILGGDNAVVIALACRRLPEKRRNKAIFMGTGLAIILRVLLTAITLSLLQIPYLLLCGGLLLVFIAYKLIADKDEDIHIKSGTSLFAAIRTIVIADLIMGLDNILGIAGASNGNLILVIIGLCFSVPIIIWGSKVILTAMDHLPGLIYLGGGVLGYTAASMIINEPMIHSFFIAHPKFKTLLTTSIILIVLFTGWLKNNLFKENYYQ</sequence>
<dbReference type="PANTHER" id="PTHR30238">
    <property type="entry name" value="MEMBRANE BOUND PREDICTED REDOX MODULATOR"/>
    <property type="match status" value="1"/>
</dbReference>
<proteinExistence type="inferred from homology"/>
<dbReference type="EMBL" id="BMIR01000019">
    <property type="protein sequence ID" value="GGE51226.1"/>
    <property type="molecule type" value="Genomic_DNA"/>
</dbReference>
<reference evidence="7" key="2">
    <citation type="submission" date="2020-09" db="EMBL/GenBank/DDBJ databases">
        <authorList>
            <person name="Sun Q."/>
            <person name="Zhou Y."/>
        </authorList>
    </citation>
    <scope>NUCLEOTIDE SEQUENCE</scope>
    <source>
        <strain evidence="7">CGMCC 1.15371</strain>
    </source>
</reference>
<organism evidence="7 8">
    <name type="scientific">Pullulanibacillus camelliae</name>
    <dbReference type="NCBI Taxonomy" id="1707096"/>
    <lineage>
        <taxon>Bacteria</taxon>
        <taxon>Bacillati</taxon>
        <taxon>Bacillota</taxon>
        <taxon>Bacilli</taxon>
        <taxon>Bacillales</taxon>
        <taxon>Sporolactobacillaceae</taxon>
        <taxon>Pullulanibacillus</taxon>
    </lineage>
</organism>
<dbReference type="PANTHER" id="PTHR30238:SF4">
    <property type="entry name" value="SLL1022 PROTEIN"/>
    <property type="match status" value="1"/>
</dbReference>
<feature type="transmembrane region" description="Helical" evidence="6">
    <location>
        <begin position="196"/>
        <end position="214"/>
    </location>
</feature>
<evidence type="ECO:0000256" key="1">
    <source>
        <dbReference type="ARBA" id="ARBA00004141"/>
    </source>
</evidence>
<keyword evidence="3 6" id="KW-0812">Transmembrane</keyword>
<keyword evidence="8" id="KW-1185">Reference proteome</keyword>
<dbReference type="GO" id="GO:0016020">
    <property type="term" value="C:membrane"/>
    <property type="evidence" value="ECO:0007669"/>
    <property type="project" value="UniProtKB-SubCell"/>
</dbReference>
<evidence type="ECO:0000256" key="5">
    <source>
        <dbReference type="ARBA" id="ARBA00023136"/>
    </source>
</evidence>
<dbReference type="Pfam" id="PF03741">
    <property type="entry name" value="TerC"/>
    <property type="match status" value="1"/>
</dbReference>
<dbReference type="NCBIfam" id="TIGR03717">
    <property type="entry name" value="R_switched_YjbE"/>
    <property type="match status" value="1"/>
</dbReference>
<keyword evidence="4 6" id="KW-1133">Transmembrane helix</keyword>
<feature type="transmembrane region" description="Helical" evidence="6">
    <location>
        <begin position="100"/>
        <end position="119"/>
    </location>
</feature>
<reference evidence="7" key="1">
    <citation type="journal article" date="2014" name="Int. J. Syst. Evol. Microbiol.">
        <title>Complete genome sequence of Corynebacterium casei LMG S-19264T (=DSM 44701T), isolated from a smear-ripened cheese.</title>
        <authorList>
            <consortium name="US DOE Joint Genome Institute (JGI-PGF)"/>
            <person name="Walter F."/>
            <person name="Albersmeier A."/>
            <person name="Kalinowski J."/>
            <person name="Ruckert C."/>
        </authorList>
    </citation>
    <scope>NUCLEOTIDE SEQUENCE</scope>
    <source>
        <strain evidence="7">CGMCC 1.15371</strain>
    </source>
</reference>
<accession>A0A8J2YLL0</accession>
<evidence type="ECO:0000256" key="6">
    <source>
        <dbReference type="SAM" id="Phobius"/>
    </source>
</evidence>
<comment type="similarity">
    <text evidence="2">Belongs to the TerC family.</text>
</comment>
<comment type="subcellular location">
    <subcellularLocation>
        <location evidence="1">Membrane</location>
        <topology evidence="1">Multi-pass membrane protein</topology>
    </subcellularLocation>
</comment>
<evidence type="ECO:0000256" key="2">
    <source>
        <dbReference type="ARBA" id="ARBA00007511"/>
    </source>
</evidence>
<comment type="caution">
    <text evidence="7">The sequence shown here is derived from an EMBL/GenBank/DDBJ whole genome shotgun (WGS) entry which is preliminary data.</text>
</comment>
<feature type="transmembrane region" description="Helical" evidence="6">
    <location>
        <begin position="69"/>
        <end position="88"/>
    </location>
</feature>
<feature type="transmembrane region" description="Helical" evidence="6">
    <location>
        <begin position="6"/>
        <end position="32"/>
    </location>
</feature>
<dbReference type="InterPro" id="IPR022301">
    <property type="entry name" value="Integral_membrane_YjbE"/>
</dbReference>
<dbReference type="AlphaFoldDB" id="A0A8J2YLL0"/>
<feature type="transmembrane region" description="Helical" evidence="6">
    <location>
        <begin position="131"/>
        <end position="151"/>
    </location>
</feature>
<evidence type="ECO:0000256" key="3">
    <source>
        <dbReference type="ARBA" id="ARBA00022692"/>
    </source>
</evidence>
<dbReference type="RefSeq" id="WP_188696740.1">
    <property type="nucleotide sequence ID" value="NZ_BMIR01000019.1"/>
</dbReference>
<evidence type="ECO:0000313" key="8">
    <source>
        <dbReference type="Proteomes" id="UP000628775"/>
    </source>
</evidence>
<evidence type="ECO:0000256" key="4">
    <source>
        <dbReference type="ARBA" id="ARBA00022989"/>
    </source>
</evidence>
<dbReference type="Proteomes" id="UP000628775">
    <property type="component" value="Unassembled WGS sequence"/>
</dbReference>
<keyword evidence="5 6" id="KW-0472">Membrane</keyword>